<sequence>MCRLNHSSLSRWTPRYLTAGLELISWLWIRIGIVFLGLFSRILSIEFWPCLLSYSTFGAKGGGRKSASGVFLLHAVCPCWLRLTYGIVDKEVSPDFGSGIVVIFYEIIGKIHDPWETPATVFLVLRRWNEYVPLERNYCTSMNIDGDTFSWSNLWSSPSCHTLSNVFSKSRNTTATLPSQFVV</sequence>
<dbReference type="EMBL" id="CARXXK010000002">
    <property type="protein sequence ID" value="CAI6354704.1"/>
    <property type="molecule type" value="Genomic_DNA"/>
</dbReference>
<organism evidence="2 3">
    <name type="scientific">Macrosiphum euphorbiae</name>
    <name type="common">potato aphid</name>
    <dbReference type="NCBI Taxonomy" id="13131"/>
    <lineage>
        <taxon>Eukaryota</taxon>
        <taxon>Metazoa</taxon>
        <taxon>Ecdysozoa</taxon>
        <taxon>Arthropoda</taxon>
        <taxon>Hexapoda</taxon>
        <taxon>Insecta</taxon>
        <taxon>Pterygota</taxon>
        <taxon>Neoptera</taxon>
        <taxon>Paraneoptera</taxon>
        <taxon>Hemiptera</taxon>
        <taxon>Sternorrhyncha</taxon>
        <taxon>Aphidomorpha</taxon>
        <taxon>Aphidoidea</taxon>
        <taxon>Aphididae</taxon>
        <taxon>Macrosiphini</taxon>
        <taxon>Macrosiphum</taxon>
    </lineage>
</organism>
<keyword evidence="1" id="KW-1133">Transmembrane helix</keyword>
<accession>A0AAV0WFN8</accession>
<keyword evidence="1" id="KW-0812">Transmembrane</keyword>
<feature type="transmembrane region" description="Helical" evidence="1">
    <location>
        <begin position="16"/>
        <end position="39"/>
    </location>
</feature>
<name>A0AAV0WFN8_9HEMI</name>
<comment type="caution">
    <text evidence="2">The sequence shown here is derived from an EMBL/GenBank/DDBJ whole genome shotgun (WGS) entry which is preliminary data.</text>
</comment>
<dbReference type="Proteomes" id="UP001160148">
    <property type="component" value="Unassembled WGS sequence"/>
</dbReference>
<evidence type="ECO:0000313" key="2">
    <source>
        <dbReference type="EMBL" id="CAI6354704.1"/>
    </source>
</evidence>
<proteinExistence type="predicted"/>
<gene>
    <name evidence="2" type="ORF">MEUPH1_LOCUS10663</name>
</gene>
<dbReference type="AlphaFoldDB" id="A0AAV0WFN8"/>
<reference evidence="2 3" key="1">
    <citation type="submission" date="2023-01" db="EMBL/GenBank/DDBJ databases">
        <authorList>
            <person name="Whitehead M."/>
        </authorList>
    </citation>
    <scope>NUCLEOTIDE SEQUENCE [LARGE SCALE GENOMIC DNA]</scope>
</reference>
<evidence type="ECO:0000313" key="3">
    <source>
        <dbReference type="Proteomes" id="UP001160148"/>
    </source>
</evidence>
<keyword evidence="3" id="KW-1185">Reference proteome</keyword>
<protein>
    <submittedName>
        <fullName evidence="2">Uncharacterized protein</fullName>
    </submittedName>
</protein>
<keyword evidence="1" id="KW-0472">Membrane</keyword>
<evidence type="ECO:0000256" key="1">
    <source>
        <dbReference type="SAM" id="Phobius"/>
    </source>
</evidence>